<feature type="domain" description="FAR1" evidence="1">
    <location>
        <begin position="138"/>
        <end position="230"/>
    </location>
</feature>
<evidence type="ECO:0000259" key="2">
    <source>
        <dbReference type="Pfam" id="PF10551"/>
    </source>
</evidence>
<dbReference type="InterPro" id="IPR004330">
    <property type="entry name" value="FAR1_DNA_bnd_dom"/>
</dbReference>
<evidence type="ECO:0000313" key="3">
    <source>
        <dbReference type="EMBL" id="KAJ0190988.1"/>
    </source>
</evidence>
<protein>
    <recommendedName>
        <fullName evidence="5">Protein FAR1-RELATED SEQUENCE</fullName>
    </recommendedName>
</protein>
<dbReference type="InterPro" id="IPR018289">
    <property type="entry name" value="MULE_transposase_dom"/>
</dbReference>
<dbReference type="PANTHER" id="PTHR47718">
    <property type="entry name" value="OS01G0519700 PROTEIN"/>
    <property type="match status" value="1"/>
</dbReference>
<dbReference type="PANTHER" id="PTHR47718:SF12">
    <property type="entry name" value="PROTEIN FAR1-RELATED SEQUENCE"/>
    <property type="match status" value="1"/>
</dbReference>
<dbReference type="Proteomes" id="UP000235145">
    <property type="component" value="Unassembled WGS sequence"/>
</dbReference>
<accession>A0A9R1UQ96</accession>
<name>A0A9R1UQ96_LACSA</name>
<dbReference type="AlphaFoldDB" id="A0A9R1UQ96"/>
<evidence type="ECO:0008006" key="5">
    <source>
        <dbReference type="Google" id="ProtNLM"/>
    </source>
</evidence>
<sequence>MWVEFMRLHVILIESCTYIYISIIITIMDDLNMHDIENNHLDEENHQFVTNDLDMNGIGNDHYDEENLQFSSGDSEILHNDENQSEIQVQSNNVATQYGSCKQFIGADGSSFWIPEVEASWIPPMGSIFKDIKDAIKWYKGYALRSSFDIRKSTERKKSRIRTLKYFICNRGGLPNTSTLDTITDDHNKQLRNSNCKRTKCKAFVAFKVIPHSSEVYLWRFEQQHNHKLINQDCMHLSRAKRQLDIATTTYRLMCVIKGGCKFVSGLEIYWKNFTRDINCHIGGTDANFLITKLQNRKENVTNFTYEYRCDKKQLNALFWADDTSKQNFELFGDVVSFYATHRTNKYCMIFVPFTGIDNHERCVTFRAGLLCGEDTNSYIWLLRSFLKCFGKAPIMVVTDQDPTMKKAIEIVLPYTKHRFCMWHITSKLPLNVSWETMNESDFKADFNNFEMRWDALMVKYKLQDNKWMKDMFDLRSSWIPAYFKNVPISGLMRTTSRLESENSAFNRVSHHDYTLNNFMNAFESVMERPRNNQIKFDFDTSTIIPIIKTPLEDMEKHASMVYTRTIFLMVQREILHSLVSCSQKSALFPTYATSNIKRTNLSKKKVVVEKKEKVDIDCECNFNTSEGDFEVEFNREDVTVKCSCMLFERYGASSGNVKKVAYKAFSMLDQCLSSLSNDEKKLEEFMQKLEVFMTDIGEQGSDESPVTKEAHIDKLYGATTNLIDVENQPMVKNKGSGIGKRLKSVLKKATIQGNKQSRSCKTCGVKGHNLRKCLTLLNNSKFSPDIV</sequence>
<gene>
    <name evidence="3" type="ORF">LSAT_V11C800428380</name>
</gene>
<dbReference type="EMBL" id="NBSK02000008">
    <property type="protein sequence ID" value="KAJ0190988.1"/>
    <property type="molecule type" value="Genomic_DNA"/>
</dbReference>
<evidence type="ECO:0000313" key="4">
    <source>
        <dbReference type="Proteomes" id="UP000235145"/>
    </source>
</evidence>
<evidence type="ECO:0000259" key="1">
    <source>
        <dbReference type="Pfam" id="PF03101"/>
    </source>
</evidence>
<reference evidence="3 4" key="1">
    <citation type="journal article" date="2017" name="Nat. Commun.">
        <title>Genome assembly with in vitro proximity ligation data and whole-genome triplication in lettuce.</title>
        <authorList>
            <person name="Reyes-Chin-Wo S."/>
            <person name="Wang Z."/>
            <person name="Yang X."/>
            <person name="Kozik A."/>
            <person name="Arikit S."/>
            <person name="Song C."/>
            <person name="Xia L."/>
            <person name="Froenicke L."/>
            <person name="Lavelle D.O."/>
            <person name="Truco M.J."/>
            <person name="Xia R."/>
            <person name="Zhu S."/>
            <person name="Xu C."/>
            <person name="Xu H."/>
            <person name="Xu X."/>
            <person name="Cox K."/>
            <person name="Korf I."/>
            <person name="Meyers B.C."/>
            <person name="Michelmore R.W."/>
        </authorList>
    </citation>
    <scope>NUCLEOTIDE SEQUENCE [LARGE SCALE GENOMIC DNA]</scope>
    <source>
        <strain evidence="4">cv. Salinas</strain>
        <tissue evidence="3">Seedlings</tissue>
    </source>
</reference>
<dbReference type="Pfam" id="PF10551">
    <property type="entry name" value="MULE"/>
    <property type="match status" value="1"/>
</dbReference>
<feature type="domain" description="MULE transposase" evidence="2">
    <location>
        <begin position="335"/>
        <end position="427"/>
    </location>
</feature>
<dbReference type="Pfam" id="PF03101">
    <property type="entry name" value="FAR1"/>
    <property type="match status" value="1"/>
</dbReference>
<keyword evidence="4" id="KW-1185">Reference proteome</keyword>
<proteinExistence type="predicted"/>
<organism evidence="3 4">
    <name type="scientific">Lactuca sativa</name>
    <name type="common">Garden lettuce</name>
    <dbReference type="NCBI Taxonomy" id="4236"/>
    <lineage>
        <taxon>Eukaryota</taxon>
        <taxon>Viridiplantae</taxon>
        <taxon>Streptophyta</taxon>
        <taxon>Embryophyta</taxon>
        <taxon>Tracheophyta</taxon>
        <taxon>Spermatophyta</taxon>
        <taxon>Magnoliopsida</taxon>
        <taxon>eudicotyledons</taxon>
        <taxon>Gunneridae</taxon>
        <taxon>Pentapetalae</taxon>
        <taxon>asterids</taxon>
        <taxon>campanulids</taxon>
        <taxon>Asterales</taxon>
        <taxon>Asteraceae</taxon>
        <taxon>Cichorioideae</taxon>
        <taxon>Cichorieae</taxon>
        <taxon>Lactucinae</taxon>
        <taxon>Lactuca</taxon>
    </lineage>
</organism>
<comment type="caution">
    <text evidence="3">The sequence shown here is derived from an EMBL/GenBank/DDBJ whole genome shotgun (WGS) entry which is preliminary data.</text>
</comment>